<dbReference type="Proteomes" id="UP001500827">
    <property type="component" value="Unassembled WGS sequence"/>
</dbReference>
<reference evidence="2" key="1">
    <citation type="journal article" date="2019" name="Int. J. Syst. Evol. Microbiol.">
        <title>The Global Catalogue of Microorganisms (GCM) 10K type strain sequencing project: providing services to taxonomists for standard genome sequencing and annotation.</title>
        <authorList>
            <consortium name="The Broad Institute Genomics Platform"/>
            <consortium name="The Broad Institute Genome Sequencing Center for Infectious Disease"/>
            <person name="Wu L."/>
            <person name="Ma J."/>
        </authorList>
    </citation>
    <scope>NUCLEOTIDE SEQUENCE [LARGE SCALE GENOMIC DNA]</scope>
    <source>
        <strain evidence="2">JCM 17543</strain>
    </source>
</reference>
<name>A0ABP7LUU4_9SPHN</name>
<protein>
    <submittedName>
        <fullName evidence="1">Uncharacterized protein</fullName>
    </submittedName>
</protein>
<proteinExistence type="predicted"/>
<gene>
    <name evidence="1" type="ORF">GCM10022276_29230</name>
</gene>
<accession>A0ABP7LUU4</accession>
<keyword evidence="2" id="KW-1185">Reference proteome</keyword>
<dbReference type="RefSeq" id="WP_344700434.1">
    <property type="nucleotide sequence ID" value="NZ_BAABBM010000001.1"/>
</dbReference>
<evidence type="ECO:0000313" key="1">
    <source>
        <dbReference type="EMBL" id="GAA3909116.1"/>
    </source>
</evidence>
<dbReference type="EMBL" id="BAABBM010000001">
    <property type="protein sequence ID" value="GAA3909116.1"/>
    <property type="molecule type" value="Genomic_DNA"/>
</dbReference>
<comment type="caution">
    <text evidence="1">The sequence shown here is derived from an EMBL/GenBank/DDBJ whole genome shotgun (WGS) entry which is preliminary data.</text>
</comment>
<organism evidence="1 2">
    <name type="scientific">Sphingomonas limnosediminicola</name>
    <dbReference type="NCBI Taxonomy" id="940133"/>
    <lineage>
        <taxon>Bacteria</taxon>
        <taxon>Pseudomonadati</taxon>
        <taxon>Pseudomonadota</taxon>
        <taxon>Alphaproteobacteria</taxon>
        <taxon>Sphingomonadales</taxon>
        <taxon>Sphingomonadaceae</taxon>
        <taxon>Sphingomonas</taxon>
    </lineage>
</organism>
<evidence type="ECO:0000313" key="2">
    <source>
        <dbReference type="Proteomes" id="UP001500827"/>
    </source>
</evidence>
<sequence>MFYYIEPEVAGGLGPKSETRRDDGRLVVTRLNYEFDGWLGDALVETTPCFILTESGCEAIQAAALTGVRFADVEVSCSPTFTELYPTRDLPPFRWMIVDGAPGQDDFGWSS</sequence>